<proteinExistence type="inferred from homology"/>
<feature type="domain" description="Sulfotransferase" evidence="4">
    <location>
        <begin position="85"/>
        <end position="345"/>
    </location>
</feature>
<dbReference type="EC" id="2.8.2.-" evidence="3"/>
<keyword evidence="6" id="KW-1185">Reference proteome</keyword>
<accession>A0A9Q0C9F4</accession>
<evidence type="ECO:0000313" key="5">
    <source>
        <dbReference type="EMBL" id="KAJ1689754.1"/>
    </source>
</evidence>
<gene>
    <name evidence="5" type="ORF">LUZ63_013909</name>
</gene>
<dbReference type="OrthoDB" id="688297at2759"/>
<sequence>MASNVCVANVDFPIPYKTIQEANSHLIEKLPQEHDALIATLPLEPFLERPFSFDQPYRLYKGVWMSEINIRGTLVMQQHFKSCRTDIFLASFPKSGTTWSKAMIFATLTRTNNSLNQHSLNTHNPHQCVPYMEVEFVTGRSQILEVIPSPRVMNTHLPYSLLPHSITESSCRIVYVWRDPKDVIVSMWYFAQKILGGADKMVTFDQLYERFYQGLNSYGPVWNHIFGYWEECKRRPEKIIFLKYEHILQEPVKYAKQLAHFMGCPYSETEENHGVVEQIVELCSFKTMKDFDVNKYGNLPTSENINVTNASFFKKDEAGDWKNHMTREMAERLDTITKEKFNGSGLQI</sequence>
<reference evidence="5" key="1">
    <citation type="journal article" date="2022" name="Cell">
        <title>Repeat-based holocentromeres influence genome architecture and karyotype evolution.</title>
        <authorList>
            <person name="Hofstatter P.G."/>
            <person name="Thangavel G."/>
            <person name="Lux T."/>
            <person name="Neumann P."/>
            <person name="Vondrak T."/>
            <person name="Novak P."/>
            <person name="Zhang M."/>
            <person name="Costa L."/>
            <person name="Castellani M."/>
            <person name="Scott A."/>
            <person name="Toegelov H."/>
            <person name="Fuchs J."/>
            <person name="Mata-Sucre Y."/>
            <person name="Dias Y."/>
            <person name="Vanzela A.L.L."/>
            <person name="Huettel B."/>
            <person name="Almeida C.C.S."/>
            <person name="Simkova H."/>
            <person name="Souza G."/>
            <person name="Pedrosa-Harand A."/>
            <person name="Macas J."/>
            <person name="Mayer K.F.X."/>
            <person name="Houben A."/>
            <person name="Marques A."/>
        </authorList>
    </citation>
    <scope>NUCLEOTIDE SEQUENCE</scope>
    <source>
        <strain evidence="5">RhyBre1mFocal</strain>
    </source>
</reference>
<evidence type="ECO:0000256" key="2">
    <source>
        <dbReference type="ARBA" id="ARBA00022679"/>
    </source>
</evidence>
<evidence type="ECO:0000313" key="6">
    <source>
        <dbReference type="Proteomes" id="UP001151287"/>
    </source>
</evidence>
<name>A0A9Q0C9F4_9POAL</name>
<dbReference type="SUPFAM" id="SSF52540">
    <property type="entry name" value="P-loop containing nucleoside triphosphate hydrolases"/>
    <property type="match status" value="1"/>
</dbReference>
<comment type="caution">
    <text evidence="5">The sequence shown here is derived from an EMBL/GenBank/DDBJ whole genome shotgun (WGS) entry which is preliminary data.</text>
</comment>
<dbReference type="EMBL" id="JAMQYH010000004">
    <property type="protein sequence ID" value="KAJ1689754.1"/>
    <property type="molecule type" value="Genomic_DNA"/>
</dbReference>
<dbReference type="InterPro" id="IPR000863">
    <property type="entry name" value="Sulfotransferase_dom"/>
</dbReference>
<comment type="similarity">
    <text evidence="1 3">Belongs to the sulfotransferase 1 family.</text>
</comment>
<dbReference type="Gene3D" id="3.40.50.300">
    <property type="entry name" value="P-loop containing nucleotide triphosphate hydrolases"/>
    <property type="match status" value="1"/>
</dbReference>
<dbReference type="AlphaFoldDB" id="A0A9Q0C9F4"/>
<dbReference type="GO" id="GO:0008146">
    <property type="term" value="F:sulfotransferase activity"/>
    <property type="evidence" value="ECO:0007669"/>
    <property type="project" value="InterPro"/>
</dbReference>
<organism evidence="5 6">
    <name type="scientific">Rhynchospora breviuscula</name>
    <dbReference type="NCBI Taxonomy" id="2022672"/>
    <lineage>
        <taxon>Eukaryota</taxon>
        <taxon>Viridiplantae</taxon>
        <taxon>Streptophyta</taxon>
        <taxon>Embryophyta</taxon>
        <taxon>Tracheophyta</taxon>
        <taxon>Spermatophyta</taxon>
        <taxon>Magnoliopsida</taxon>
        <taxon>Liliopsida</taxon>
        <taxon>Poales</taxon>
        <taxon>Cyperaceae</taxon>
        <taxon>Cyperoideae</taxon>
        <taxon>Rhynchosporeae</taxon>
        <taxon>Rhynchospora</taxon>
    </lineage>
</organism>
<dbReference type="PANTHER" id="PTHR11783">
    <property type="entry name" value="SULFOTRANSFERASE SULT"/>
    <property type="match status" value="1"/>
</dbReference>
<protein>
    <recommendedName>
        <fullName evidence="3">Sulfotransferase</fullName>
        <ecNumber evidence="3">2.8.2.-</ecNumber>
    </recommendedName>
</protein>
<dbReference type="InterPro" id="IPR027417">
    <property type="entry name" value="P-loop_NTPase"/>
</dbReference>
<evidence type="ECO:0000259" key="4">
    <source>
        <dbReference type="Pfam" id="PF00685"/>
    </source>
</evidence>
<dbReference type="Proteomes" id="UP001151287">
    <property type="component" value="Unassembled WGS sequence"/>
</dbReference>
<keyword evidence="2 3" id="KW-0808">Transferase</keyword>
<evidence type="ECO:0000256" key="1">
    <source>
        <dbReference type="ARBA" id="ARBA00005771"/>
    </source>
</evidence>
<evidence type="ECO:0000256" key="3">
    <source>
        <dbReference type="RuleBase" id="RU361155"/>
    </source>
</evidence>
<dbReference type="Pfam" id="PF00685">
    <property type="entry name" value="Sulfotransfer_1"/>
    <property type="match status" value="1"/>
</dbReference>